<keyword evidence="2" id="KW-1185">Reference proteome</keyword>
<accession>A0A9Q0BT66</accession>
<gene>
    <name evidence="1" type="ORF">M5D96_004578</name>
</gene>
<protein>
    <submittedName>
        <fullName evidence="1">Uncharacterized protein</fullName>
    </submittedName>
</protein>
<evidence type="ECO:0000313" key="1">
    <source>
        <dbReference type="EMBL" id="KAI8043251.1"/>
    </source>
</evidence>
<name>A0A9Q0BT66_9MUSC</name>
<sequence>MSWILLYRFGFVGNLGVRREKNSGEMKPSRIKCEIAGNSQRRSILDSNSRCFSVFGDCLEPGLMGDVYALRKILES</sequence>
<comment type="caution">
    <text evidence="1">The sequence shown here is derived from an EMBL/GenBank/DDBJ whole genome shotgun (WGS) entry which is preliminary data.</text>
</comment>
<reference evidence="1" key="1">
    <citation type="journal article" date="2023" name="Genome Biol. Evol.">
        <title>Long-read-based Genome Assembly of Drosophila gunungcola Reveals Fewer Chemosensory Genes in Flower-breeding Species.</title>
        <authorList>
            <person name="Negi A."/>
            <person name="Liao B.Y."/>
            <person name="Yeh S.D."/>
        </authorList>
    </citation>
    <scope>NUCLEOTIDE SEQUENCE</scope>
    <source>
        <strain evidence="1">Sukarami</strain>
    </source>
</reference>
<dbReference type="EMBL" id="JAMKOV010000002">
    <property type="protein sequence ID" value="KAI8043251.1"/>
    <property type="molecule type" value="Genomic_DNA"/>
</dbReference>
<organism evidence="1 2">
    <name type="scientific">Drosophila gunungcola</name>
    <name type="common">fruit fly</name>
    <dbReference type="NCBI Taxonomy" id="103775"/>
    <lineage>
        <taxon>Eukaryota</taxon>
        <taxon>Metazoa</taxon>
        <taxon>Ecdysozoa</taxon>
        <taxon>Arthropoda</taxon>
        <taxon>Hexapoda</taxon>
        <taxon>Insecta</taxon>
        <taxon>Pterygota</taxon>
        <taxon>Neoptera</taxon>
        <taxon>Endopterygota</taxon>
        <taxon>Diptera</taxon>
        <taxon>Brachycera</taxon>
        <taxon>Muscomorpha</taxon>
        <taxon>Ephydroidea</taxon>
        <taxon>Drosophilidae</taxon>
        <taxon>Drosophila</taxon>
        <taxon>Sophophora</taxon>
    </lineage>
</organism>
<dbReference type="Proteomes" id="UP001059596">
    <property type="component" value="Unassembled WGS sequence"/>
</dbReference>
<proteinExistence type="predicted"/>
<dbReference type="AlphaFoldDB" id="A0A9Q0BT66"/>
<evidence type="ECO:0000313" key="2">
    <source>
        <dbReference type="Proteomes" id="UP001059596"/>
    </source>
</evidence>